<evidence type="ECO:0000313" key="4">
    <source>
        <dbReference type="Proteomes" id="UP000054144"/>
    </source>
</evidence>
<evidence type="ECO:0000256" key="1">
    <source>
        <dbReference type="SAM" id="MobiDB-lite"/>
    </source>
</evidence>
<proteinExistence type="predicted"/>
<feature type="signal peptide" evidence="2">
    <location>
        <begin position="1"/>
        <end position="22"/>
    </location>
</feature>
<sequence length="154" mass="17247">MASFPRFTATVTLLLNTPLVLDEPIPDDIPLRSFPANSLYSQTRPQTLTNAPSRRTSVETKREAEAKSPLGDLGEAFLILDVNDIHAQQLSPCAFSFIYLHAASTSMAAFDAQPRQQPILQQRMARIHTHHASVFVLHHNTIKAYGFPRPIQWT</sequence>
<accession>A0A0D7A2H8</accession>
<feature type="chain" id="PRO_5002316183" evidence="2">
    <location>
        <begin position="23"/>
        <end position="154"/>
    </location>
</feature>
<evidence type="ECO:0000313" key="3">
    <source>
        <dbReference type="EMBL" id="KIY44579.1"/>
    </source>
</evidence>
<name>A0A0D7A2H8_9AGAR</name>
<evidence type="ECO:0000256" key="2">
    <source>
        <dbReference type="SAM" id="SignalP"/>
    </source>
</evidence>
<keyword evidence="2" id="KW-0732">Signal</keyword>
<protein>
    <submittedName>
        <fullName evidence="3">Uncharacterized protein</fullName>
    </submittedName>
</protein>
<reference evidence="3 4" key="1">
    <citation type="journal article" date="2015" name="Fungal Genet. Biol.">
        <title>Evolution of novel wood decay mechanisms in Agaricales revealed by the genome sequences of Fistulina hepatica and Cylindrobasidium torrendii.</title>
        <authorList>
            <person name="Floudas D."/>
            <person name="Held B.W."/>
            <person name="Riley R."/>
            <person name="Nagy L.G."/>
            <person name="Koehler G."/>
            <person name="Ransdell A.S."/>
            <person name="Younus H."/>
            <person name="Chow J."/>
            <person name="Chiniquy J."/>
            <person name="Lipzen A."/>
            <person name="Tritt A."/>
            <person name="Sun H."/>
            <person name="Haridas S."/>
            <person name="LaButti K."/>
            <person name="Ohm R.A."/>
            <person name="Kues U."/>
            <person name="Blanchette R.A."/>
            <person name="Grigoriev I.V."/>
            <person name="Minto R.E."/>
            <person name="Hibbett D.S."/>
        </authorList>
    </citation>
    <scope>NUCLEOTIDE SEQUENCE [LARGE SCALE GENOMIC DNA]</scope>
    <source>
        <strain evidence="3 4">ATCC 64428</strain>
    </source>
</reference>
<feature type="region of interest" description="Disordered" evidence="1">
    <location>
        <begin position="47"/>
        <end position="67"/>
    </location>
</feature>
<dbReference type="AlphaFoldDB" id="A0A0D7A2H8"/>
<dbReference type="Proteomes" id="UP000054144">
    <property type="component" value="Unassembled WGS sequence"/>
</dbReference>
<organism evidence="3 4">
    <name type="scientific">Fistulina hepatica ATCC 64428</name>
    <dbReference type="NCBI Taxonomy" id="1128425"/>
    <lineage>
        <taxon>Eukaryota</taxon>
        <taxon>Fungi</taxon>
        <taxon>Dikarya</taxon>
        <taxon>Basidiomycota</taxon>
        <taxon>Agaricomycotina</taxon>
        <taxon>Agaricomycetes</taxon>
        <taxon>Agaricomycetidae</taxon>
        <taxon>Agaricales</taxon>
        <taxon>Fistulinaceae</taxon>
        <taxon>Fistulina</taxon>
    </lineage>
</organism>
<keyword evidence="4" id="KW-1185">Reference proteome</keyword>
<feature type="compositionally biased region" description="Basic and acidic residues" evidence="1">
    <location>
        <begin position="56"/>
        <end position="66"/>
    </location>
</feature>
<dbReference type="EMBL" id="KN882089">
    <property type="protein sequence ID" value="KIY44579.1"/>
    <property type="molecule type" value="Genomic_DNA"/>
</dbReference>
<gene>
    <name evidence="3" type="ORF">FISHEDRAFT_61849</name>
</gene>